<feature type="region of interest" description="Disordered" evidence="1">
    <location>
        <begin position="272"/>
        <end position="306"/>
    </location>
</feature>
<reference evidence="2" key="1">
    <citation type="submission" date="2014-08" db="EMBL/GenBank/DDBJ databases">
        <authorList>
            <person name="Sharma Rahul"/>
            <person name="Thines Marco"/>
        </authorList>
    </citation>
    <scope>NUCLEOTIDE SEQUENCE</scope>
</reference>
<feature type="region of interest" description="Disordered" evidence="1">
    <location>
        <begin position="50"/>
        <end position="104"/>
    </location>
</feature>
<organism evidence="2">
    <name type="scientific">Phaffia rhodozyma</name>
    <name type="common">Yeast</name>
    <name type="synonym">Xanthophyllomyces dendrorhous</name>
    <dbReference type="NCBI Taxonomy" id="264483"/>
    <lineage>
        <taxon>Eukaryota</taxon>
        <taxon>Fungi</taxon>
        <taxon>Dikarya</taxon>
        <taxon>Basidiomycota</taxon>
        <taxon>Agaricomycotina</taxon>
        <taxon>Tremellomycetes</taxon>
        <taxon>Cystofilobasidiales</taxon>
        <taxon>Mrakiaceae</taxon>
        <taxon>Phaffia</taxon>
    </lineage>
</organism>
<feature type="compositionally biased region" description="Low complexity" evidence="1">
    <location>
        <begin position="276"/>
        <end position="288"/>
    </location>
</feature>
<evidence type="ECO:0000256" key="1">
    <source>
        <dbReference type="SAM" id="MobiDB-lite"/>
    </source>
</evidence>
<sequence>MSKPNCLLQTFPRQISSASISSYTPVLLFLYPPSAQLSFRKHSIRRVSHSLYRPTQSRSKSGRDQSSPLTQSSTDDLSSSSSSSSIQSPSSSGTTDSTNQSTPVYSSSTRRILALLQSGDIDLAEAIFKLETAARNKIQTELSPEKEDEELKLLGESLVFSILNRRTFQTPSASTFSFPSVDDRDATLFYASPLTRRVIHLLHFFRIHRVPRTEHMYKLLLGQLLDDGDIDIAARVYTELVEEWAWEARLGRTQPGSDQTLATNELTAEVNWLRRPSTAPSSPSSDSSMAGPKLSGGIDSDQARRQKEEIEEKDLLGFWGLGLRWNHRAEAQRRAMCWAPEPTRVNLYLQRFPSPPPSQTAPGVEPLLPELTPFPSQELLDLILAKLSFSEVAHPEVFQKSAAALAILSNTVLARTLPLFRITSLIKALSSLPKHPTVYPPIPSPDKVDNTSAYAHVQGALSSLIWGLPGGSMDVNATRYGLHFVSETSARTLLWFSLSDLKSPLGGQRVLRYMQGQGWADKSETGLVLMEGGLATKVWNLFLDGLKGAVGSLTAGILELFHTKPDMERPEIQHLVGSSQFGLPVRRIGELPKWKFDVEPSDEHPSALIHSRPFQVQEYDEETNAYISSVPTKPFELLDPHLVQHFDTLISSSAYTADHLSRLTVILIRYGVSTRRFDIVTQITNYLLRQSWRPIQMNRYIYHALFNALVSGGLFRTAEQIFCLAREEASSHGTKLSFGFHRDLLELYAAERKLFFGGKAYPGETVRGNRALTSGWALYRGIMRGDWADWEEVQTRILSNTRFKRIASVPSSNRSSKVLSQTSLIDQASRSTERSIVSDDPIYFLGTNSPEIVRPLRLQNFFNAALSLFYVCRSEDTVPDKFLLNPKTFESLLHERQQVAQSFDSADEPDYAVEDEMLTMVAQDVVRARLPLPPGIEYHLSRYPSFLEKLATLRETVVSSPSFPAQTDELNVHHKYNPYRLVPARSYFKGSLQVYEQEAMDNLASSPEFFSPTDPSGEPYAIHPSDWPLLVWAALKGRTEAEYGNLPPGLWAEAQLFSQSFEVSKSDRYLLLVGRVGKPVPFIPKRHREEFLQGHWPSLRKTYSVAAALERLGDLGWWPGCQKDFIGLKWKESGRGRSVQKRTELKQAVEAIELGSLDSLKEIAQNLKVSID</sequence>
<protein>
    <submittedName>
        <fullName evidence="2">Uncharacterized protein</fullName>
    </submittedName>
</protein>
<name>A0A0F7SN72_PHARH</name>
<dbReference type="AlphaFoldDB" id="A0A0F7SN72"/>
<accession>A0A0F7SN72</accession>
<dbReference type="EMBL" id="LN483345">
    <property type="protein sequence ID" value="CDZ98552.1"/>
    <property type="molecule type" value="Genomic_DNA"/>
</dbReference>
<feature type="compositionally biased region" description="Low complexity" evidence="1">
    <location>
        <begin position="64"/>
        <end position="98"/>
    </location>
</feature>
<evidence type="ECO:0000313" key="2">
    <source>
        <dbReference type="EMBL" id="CDZ98552.1"/>
    </source>
</evidence>
<proteinExistence type="predicted"/>